<name>A0A0E9TEI2_ANGAN</name>
<protein>
    <submittedName>
        <fullName evidence="2">Uncharacterized protein</fullName>
    </submittedName>
</protein>
<reference evidence="2" key="1">
    <citation type="submission" date="2014-11" db="EMBL/GenBank/DDBJ databases">
        <authorList>
            <person name="Amaro Gonzalez C."/>
        </authorList>
    </citation>
    <scope>NUCLEOTIDE SEQUENCE</scope>
</reference>
<evidence type="ECO:0000313" key="2">
    <source>
        <dbReference type="EMBL" id="JAH51847.1"/>
    </source>
</evidence>
<evidence type="ECO:0000256" key="1">
    <source>
        <dbReference type="SAM" id="MobiDB-lite"/>
    </source>
</evidence>
<dbReference type="EMBL" id="GBXM01056730">
    <property type="protein sequence ID" value="JAH51847.1"/>
    <property type="molecule type" value="Transcribed_RNA"/>
</dbReference>
<dbReference type="AlphaFoldDB" id="A0A0E9TEI2"/>
<accession>A0A0E9TEI2</accession>
<sequence>MAGTDHSGSWSKTRKYSLSTSKASCTVASCHINRLIS</sequence>
<organism evidence="2">
    <name type="scientific">Anguilla anguilla</name>
    <name type="common">European freshwater eel</name>
    <name type="synonym">Muraena anguilla</name>
    <dbReference type="NCBI Taxonomy" id="7936"/>
    <lineage>
        <taxon>Eukaryota</taxon>
        <taxon>Metazoa</taxon>
        <taxon>Chordata</taxon>
        <taxon>Craniata</taxon>
        <taxon>Vertebrata</taxon>
        <taxon>Euteleostomi</taxon>
        <taxon>Actinopterygii</taxon>
        <taxon>Neopterygii</taxon>
        <taxon>Teleostei</taxon>
        <taxon>Anguilliformes</taxon>
        <taxon>Anguillidae</taxon>
        <taxon>Anguilla</taxon>
    </lineage>
</organism>
<reference evidence="2" key="2">
    <citation type="journal article" date="2015" name="Fish Shellfish Immunol.">
        <title>Early steps in the European eel (Anguilla anguilla)-Vibrio vulnificus interaction in the gills: Role of the RtxA13 toxin.</title>
        <authorList>
            <person name="Callol A."/>
            <person name="Pajuelo D."/>
            <person name="Ebbesson L."/>
            <person name="Teles M."/>
            <person name="MacKenzie S."/>
            <person name="Amaro C."/>
        </authorList>
    </citation>
    <scope>NUCLEOTIDE SEQUENCE</scope>
</reference>
<feature type="region of interest" description="Disordered" evidence="1">
    <location>
        <begin position="1"/>
        <end position="24"/>
    </location>
</feature>
<proteinExistence type="predicted"/>